<evidence type="ECO:0000256" key="9">
    <source>
        <dbReference type="RuleBase" id="RU003654"/>
    </source>
</evidence>
<dbReference type="InterPro" id="IPR016090">
    <property type="entry name" value="PLA2-like_dom"/>
</dbReference>
<dbReference type="InterPro" id="IPR017983">
    <property type="entry name" value="GPCR_2_secretin-like_CS"/>
</dbReference>
<dbReference type="InterPro" id="IPR037524">
    <property type="entry name" value="PA14/GLEYA"/>
</dbReference>
<dbReference type="InterPro" id="IPR017981">
    <property type="entry name" value="GPCR_2-like_7TM"/>
</dbReference>
<name>A0ABN8PH63_9CNID</name>
<keyword evidence="4 11" id="KW-0812">Transmembrane</keyword>
<keyword evidence="5" id="KW-0732">Signal</keyword>
<evidence type="ECO:0000259" key="13">
    <source>
        <dbReference type="PROSITE" id="PS50261"/>
    </source>
</evidence>
<dbReference type="CDD" id="cd00125">
    <property type="entry name" value="PLA2c"/>
    <property type="match status" value="1"/>
</dbReference>
<feature type="transmembrane region" description="Helical" evidence="11">
    <location>
        <begin position="866"/>
        <end position="889"/>
    </location>
</feature>
<dbReference type="SMART" id="SM00303">
    <property type="entry name" value="GPS"/>
    <property type="match status" value="1"/>
</dbReference>
<dbReference type="InterPro" id="IPR036444">
    <property type="entry name" value="PLipase_A2_dom_sf"/>
</dbReference>
<evidence type="ECO:0008006" key="17">
    <source>
        <dbReference type="Google" id="ProtNLM"/>
    </source>
</evidence>
<dbReference type="InterPro" id="IPR046338">
    <property type="entry name" value="GAIN_dom_sf"/>
</dbReference>
<evidence type="ECO:0000256" key="5">
    <source>
        <dbReference type="ARBA" id="ARBA00022729"/>
    </source>
</evidence>
<gene>
    <name evidence="15" type="ORF">PLOB_00042501</name>
</gene>
<dbReference type="PROSITE" id="PS50221">
    <property type="entry name" value="GAIN_B"/>
    <property type="match status" value="1"/>
</dbReference>
<evidence type="ECO:0000256" key="1">
    <source>
        <dbReference type="ARBA" id="ARBA00004141"/>
    </source>
</evidence>
<feature type="transmembrane region" description="Helical" evidence="11">
    <location>
        <begin position="718"/>
        <end position="745"/>
    </location>
</feature>
<dbReference type="PROSITE" id="PS00650">
    <property type="entry name" value="G_PROTEIN_RECEP_F2_2"/>
    <property type="match status" value="1"/>
</dbReference>
<keyword evidence="8" id="KW-1015">Disulfide bond</keyword>
<dbReference type="Pfam" id="PF00002">
    <property type="entry name" value="7tm_2"/>
    <property type="match status" value="1"/>
</dbReference>
<dbReference type="PROSITE" id="PS51820">
    <property type="entry name" value="PA14"/>
    <property type="match status" value="1"/>
</dbReference>
<accession>A0ABN8PH63</accession>
<feature type="region of interest" description="Disordered" evidence="10">
    <location>
        <begin position="397"/>
        <end position="418"/>
    </location>
</feature>
<dbReference type="SUPFAM" id="SSF81321">
    <property type="entry name" value="Family A G protein-coupled receptor-like"/>
    <property type="match status" value="1"/>
</dbReference>
<feature type="domain" description="G-protein coupled receptors family 2 profile 2" evidence="13">
    <location>
        <begin position="649"/>
        <end position="890"/>
    </location>
</feature>
<evidence type="ECO:0000313" key="16">
    <source>
        <dbReference type="Proteomes" id="UP001159405"/>
    </source>
</evidence>
<comment type="caution">
    <text evidence="15">The sequence shown here is derived from an EMBL/GenBank/DDBJ whole genome shotgun (WGS) entry which is preliminary data.</text>
</comment>
<dbReference type="PANTHER" id="PTHR12011:SF347">
    <property type="entry name" value="FI21270P1-RELATED"/>
    <property type="match status" value="1"/>
</dbReference>
<feature type="compositionally biased region" description="Low complexity" evidence="10">
    <location>
        <begin position="397"/>
        <end position="408"/>
    </location>
</feature>
<feature type="transmembrane region" description="Helical" evidence="11">
    <location>
        <begin position="651"/>
        <end position="674"/>
    </location>
</feature>
<keyword evidence="3" id="KW-0964">Secreted</keyword>
<feature type="domain" description="PA14" evidence="14">
    <location>
        <begin position="187"/>
        <end position="351"/>
    </location>
</feature>
<feature type="compositionally biased region" description="Basic and acidic residues" evidence="10">
    <location>
        <begin position="967"/>
        <end position="981"/>
    </location>
</feature>
<organism evidence="15 16">
    <name type="scientific">Porites lobata</name>
    <dbReference type="NCBI Taxonomy" id="104759"/>
    <lineage>
        <taxon>Eukaryota</taxon>
        <taxon>Metazoa</taxon>
        <taxon>Cnidaria</taxon>
        <taxon>Anthozoa</taxon>
        <taxon>Hexacorallia</taxon>
        <taxon>Scleractinia</taxon>
        <taxon>Fungiina</taxon>
        <taxon>Poritidae</taxon>
        <taxon>Porites</taxon>
    </lineage>
</organism>
<dbReference type="PANTHER" id="PTHR12011">
    <property type="entry name" value="ADHESION G-PROTEIN COUPLED RECEPTOR"/>
    <property type="match status" value="1"/>
</dbReference>
<dbReference type="PROSITE" id="PS50261">
    <property type="entry name" value="G_PROTEIN_RECEP_F2_4"/>
    <property type="match status" value="1"/>
</dbReference>
<reference evidence="15 16" key="1">
    <citation type="submission" date="2022-05" db="EMBL/GenBank/DDBJ databases">
        <authorList>
            <consortium name="Genoscope - CEA"/>
            <person name="William W."/>
        </authorList>
    </citation>
    <scope>NUCLEOTIDE SEQUENCE [LARGE SCALE GENOMIC DNA]</scope>
</reference>
<evidence type="ECO:0000259" key="12">
    <source>
        <dbReference type="PROSITE" id="PS50221"/>
    </source>
</evidence>
<evidence type="ECO:0000256" key="8">
    <source>
        <dbReference type="ARBA" id="ARBA00023157"/>
    </source>
</evidence>
<evidence type="ECO:0000256" key="3">
    <source>
        <dbReference type="ARBA" id="ARBA00022525"/>
    </source>
</evidence>
<dbReference type="Gene3D" id="2.60.220.50">
    <property type="match status" value="1"/>
</dbReference>
<dbReference type="SMART" id="SM00085">
    <property type="entry name" value="PA2c"/>
    <property type="match status" value="1"/>
</dbReference>
<evidence type="ECO:0000256" key="6">
    <source>
        <dbReference type="ARBA" id="ARBA00022989"/>
    </source>
</evidence>
<dbReference type="InterPro" id="IPR057244">
    <property type="entry name" value="GAIN_B"/>
</dbReference>
<feature type="transmembrane region" description="Helical" evidence="11">
    <location>
        <begin position="839"/>
        <end position="860"/>
    </location>
</feature>
<protein>
    <recommendedName>
        <fullName evidence="17">Phospholipase A(2)</fullName>
    </recommendedName>
</protein>
<keyword evidence="7 11" id="KW-0472">Membrane</keyword>
<dbReference type="Pfam" id="PF01825">
    <property type="entry name" value="GPS"/>
    <property type="match status" value="1"/>
</dbReference>
<sequence length="1046" mass="116638">MASTLDRWYTIADKYLLRRRIVPKKPSSMKKFMWHTCGLTGEDDSLEMRAKRGSLQLGAMIWCEVGRNPLDYNPYGCWCGVGGKGQPVDEIDRCCYVHDKCYDAVVDSGICGWFSEYTVYAIPYITRGCSGCDFCIGKTDGLHADSEDCRAYYDCVKNRARHRTSLSTGTMFDPQTKTFGRSEDVNCTVQRVYRELWTGVPGAEVADLESSPSYPCAPHRAEFIDTFCIYKLDIGNSFGQRLRSFFRAPETGNYIFQTSCDNTCQLWMSDNELPSRKRLIVDQKHYTSVYSFDLRLDQSSEKVNLTKGNLYYMELLHKENTLIDFMCVGAMFPTLSRERPISSRHLVMESTELGLIGCTGNGSSLEFATCTAQNCKSPQQKLESFKRAMDEQIKSLKSLQSGESSSSQRHISQVTKESGKIINGMVEDPERGGWQNSTLAIQIARVTESFGRELAHIWSNESSSVTLLESSIALQASVLVDDYKFSAPRSRKVWQGIDDFLSLRITGTPKKTKAFSVIYKRLHEMIPSTVKEVSKENEKERGLYHLNSRIIGSLITASGKNQKLDVEINLQHIKHESNSTLVPVCAWWDFTAGGGNESGLWSTRGCKLDDSASNGTHSVCRCNHLTNFAILMKVKSDTTEPSEAHAQALEIITYVGCGLSLIGVTLTVTIISCLSGLRSERNLIHLNLSLAIGIFQIVFLAGIEATSKKVICTIVAVLLHYFLLVSFAWMLVEGVYLYIMVITVFESSKEHLRIYGTCAYGLPGVIVLISAIAAHDGYGTDMSCWLSVVDGVIYAFVAPALVIILVNTVILGLVIREIIKIQTNGISSSSKFDLVKSSIKSAVVLFPLLGVTWLFGILALDRKTIAFQYLFAIFNSLQGFFIFIFHCLLNSEIRKVIQRKREIWSSRRTTLFSPSSLPTTSTAGILSSKGATLSDVNMMPESEDKKITEGTINGAVIESSQSAEETQNAHEKVDDNLKSELRGPPAWLQKETNQGSSKVKLPPVTEAHVNKKRKRHSRNSRQNSRVKMNSTIEPVPEELPNLNVNT</sequence>
<feature type="transmembrane region" description="Helical" evidence="11">
    <location>
        <begin position="686"/>
        <end position="706"/>
    </location>
</feature>
<dbReference type="EMBL" id="CALNXK010000069">
    <property type="protein sequence ID" value="CAH3142641.1"/>
    <property type="molecule type" value="Genomic_DNA"/>
</dbReference>
<dbReference type="InterPro" id="IPR002557">
    <property type="entry name" value="Chitin-bd_dom"/>
</dbReference>
<dbReference type="Gene3D" id="1.20.90.10">
    <property type="entry name" value="Phospholipase A2 domain"/>
    <property type="match status" value="1"/>
</dbReference>
<feature type="region of interest" description="Disordered" evidence="10">
    <location>
        <begin position="959"/>
        <end position="1046"/>
    </location>
</feature>
<proteinExistence type="inferred from homology"/>
<keyword evidence="6 11" id="KW-1133">Transmembrane helix</keyword>
<feature type="transmembrane region" description="Helical" evidence="11">
    <location>
        <begin position="793"/>
        <end position="819"/>
    </location>
</feature>
<dbReference type="PRINTS" id="PR00249">
    <property type="entry name" value="GPCRSECRETIN"/>
</dbReference>
<dbReference type="InterPro" id="IPR033113">
    <property type="entry name" value="PLA2_histidine"/>
</dbReference>
<comment type="subcellular location">
    <subcellularLocation>
        <location evidence="1">Membrane</location>
        <topology evidence="1">Multi-pass membrane protein</topology>
    </subcellularLocation>
    <subcellularLocation>
        <location evidence="2">Secreted</location>
    </subcellularLocation>
</comment>
<dbReference type="Pfam" id="PF00068">
    <property type="entry name" value="Phospholip_A2_1"/>
    <property type="match status" value="1"/>
</dbReference>
<feature type="compositionally biased region" description="Basic residues" evidence="10">
    <location>
        <begin position="1010"/>
        <end position="1019"/>
    </location>
</feature>
<evidence type="ECO:0000256" key="10">
    <source>
        <dbReference type="SAM" id="MobiDB-lite"/>
    </source>
</evidence>
<dbReference type="SUPFAM" id="SSF48619">
    <property type="entry name" value="Phospholipase A2, PLA2"/>
    <property type="match status" value="1"/>
</dbReference>
<evidence type="ECO:0000256" key="2">
    <source>
        <dbReference type="ARBA" id="ARBA00004613"/>
    </source>
</evidence>
<evidence type="ECO:0000256" key="11">
    <source>
        <dbReference type="SAM" id="Phobius"/>
    </source>
</evidence>
<evidence type="ECO:0000256" key="4">
    <source>
        <dbReference type="ARBA" id="ARBA00022692"/>
    </source>
</evidence>
<dbReference type="InterPro" id="IPR000203">
    <property type="entry name" value="GPS"/>
</dbReference>
<dbReference type="Gene3D" id="1.20.1070.10">
    <property type="entry name" value="Rhodopsin 7-helix transmembrane proteins"/>
    <property type="match status" value="1"/>
</dbReference>
<dbReference type="Proteomes" id="UP001159405">
    <property type="component" value="Unassembled WGS sequence"/>
</dbReference>
<evidence type="ECO:0000313" key="15">
    <source>
        <dbReference type="EMBL" id="CAH3142641.1"/>
    </source>
</evidence>
<dbReference type="Pfam" id="PF01607">
    <property type="entry name" value="CBM_14"/>
    <property type="match status" value="1"/>
</dbReference>
<evidence type="ECO:0000259" key="14">
    <source>
        <dbReference type="PROSITE" id="PS51820"/>
    </source>
</evidence>
<dbReference type="PROSITE" id="PS00118">
    <property type="entry name" value="PA2_HIS"/>
    <property type="match status" value="1"/>
</dbReference>
<dbReference type="SUPFAM" id="SSF56988">
    <property type="entry name" value="Anthrax protective antigen"/>
    <property type="match status" value="1"/>
</dbReference>
<evidence type="ECO:0000256" key="7">
    <source>
        <dbReference type="ARBA" id="ARBA00023136"/>
    </source>
</evidence>
<keyword evidence="16" id="KW-1185">Reference proteome</keyword>
<feature type="transmembrane region" description="Helical" evidence="11">
    <location>
        <begin position="752"/>
        <end position="773"/>
    </location>
</feature>
<comment type="similarity">
    <text evidence="9">Belongs to the phospholipase A2 family.</text>
</comment>
<feature type="domain" description="GAIN-B" evidence="12">
    <location>
        <begin position="463"/>
        <end position="638"/>
    </location>
</feature>
<dbReference type="InterPro" id="IPR000832">
    <property type="entry name" value="GPCR_2_secretin-like"/>
</dbReference>